<accession>A0A813CK56</accession>
<evidence type="ECO:0000256" key="1">
    <source>
        <dbReference type="SAM" id="MobiDB-lite"/>
    </source>
</evidence>
<dbReference type="GO" id="GO:0005634">
    <property type="term" value="C:nucleus"/>
    <property type="evidence" value="ECO:0007669"/>
    <property type="project" value="TreeGrafter"/>
</dbReference>
<dbReference type="GO" id="GO:0005737">
    <property type="term" value="C:cytoplasm"/>
    <property type="evidence" value="ECO:0007669"/>
    <property type="project" value="TreeGrafter"/>
</dbReference>
<dbReference type="Pfam" id="PF13621">
    <property type="entry name" value="Cupin_8"/>
    <property type="match status" value="1"/>
</dbReference>
<feature type="compositionally biased region" description="Basic and acidic residues" evidence="1">
    <location>
        <begin position="93"/>
        <end position="111"/>
    </location>
</feature>
<feature type="region of interest" description="Disordered" evidence="1">
    <location>
        <begin position="84"/>
        <end position="112"/>
    </location>
</feature>
<dbReference type="SUPFAM" id="SSF51197">
    <property type="entry name" value="Clavaminate synthase-like"/>
    <property type="match status" value="1"/>
</dbReference>
<dbReference type="GO" id="GO:0045905">
    <property type="term" value="P:positive regulation of translational termination"/>
    <property type="evidence" value="ECO:0007669"/>
    <property type="project" value="TreeGrafter"/>
</dbReference>
<name>A0A813CK56_9DINO</name>
<dbReference type="PANTHER" id="PTHR12480:SF6">
    <property type="entry name" value="2-OXOGLUTARATE AND IRON-DEPENDENT OXYGENASE JMJD4"/>
    <property type="match status" value="1"/>
</dbReference>
<dbReference type="Proteomes" id="UP000601435">
    <property type="component" value="Unassembled WGS sequence"/>
</dbReference>
<feature type="domain" description="JmjC" evidence="2">
    <location>
        <begin position="403"/>
        <end position="577"/>
    </location>
</feature>
<dbReference type="GO" id="GO:0016706">
    <property type="term" value="F:2-oxoglutarate-dependent dioxygenase activity"/>
    <property type="evidence" value="ECO:0007669"/>
    <property type="project" value="TreeGrafter"/>
</dbReference>
<dbReference type="AlphaFoldDB" id="A0A813CK56"/>
<keyword evidence="4" id="KW-1185">Reference proteome</keyword>
<protein>
    <recommendedName>
        <fullName evidence="2">JmjC domain-containing protein</fullName>
    </recommendedName>
</protein>
<dbReference type="OrthoDB" id="47172at2759"/>
<dbReference type="InterPro" id="IPR050910">
    <property type="entry name" value="JMJD6_ArgDemeth/LysHydrox"/>
</dbReference>
<sequence length="611" mass="67924">MDLQAYSWACGSSIRCLAGDEEDAVRQADANSGSGPLGEVVLAQGLVSVWAAAVQVAADYGDVEDVEAELGPYAAAIVSASKFEVKESDEENGSEKEDAEESKRPPEEARAEAALVNSELQLATPEKARDGPAALDGFLGLLSAWSDDAPATRLLEEARQIKMPGALAGKALEPRSRPLKKESLEKMRSERFPQSRAPSPPSETRHWRQKDFELYFGSDGVLQPRAEPEPNSEELLAQEMRQTSQASPLLAEMRMQLAQDKVVQPPSEYAAFCQHLLDHCGDMRTVPAGEVLPVPRSRRAPAVLKSPVCIEKQRGWKMRSWGMAYWSYECGQAACDCFRRYPPSTAGSDASHGRCLRARVDEFAKYVNMVRDMDPQCKEENYLAYPRYLACWSPFGIPKLKPLWEQDLKSGRKLWGPPGLKDLSAKWFDMCCLAVGLLFEPELAQQDTLQFGPPGMLVRPYIEDCSAHVWHAQIQGRRMFALFAPQESATLEKQPAQTLGVDLHARSRTSSVDIFASSQRLKDSQCYVALLEPGETLIVPAGWWQCSVALEPFTTISRRFWNRSNRLGVCDVIARRSDASDLGPRQKSHLISQLPVLREQMQQEDMSSGED</sequence>
<proteinExistence type="predicted"/>
<gene>
    <name evidence="3" type="ORF">SNEC2469_LOCUS35009</name>
</gene>
<reference evidence="3" key="1">
    <citation type="submission" date="2021-02" db="EMBL/GenBank/DDBJ databases">
        <authorList>
            <person name="Dougan E. K."/>
            <person name="Rhodes N."/>
            <person name="Thang M."/>
            <person name="Chan C."/>
        </authorList>
    </citation>
    <scope>NUCLEOTIDE SEQUENCE</scope>
</reference>
<evidence type="ECO:0000259" key="2">
    <source>
        <dbReference type="PROSITE" id="PS51184"/>
    </source>
</evidence>
<evidence type="ECO:0000313" key="3">
    <source>
        <dbReference type="EMBL" id="CAE7943314.1"/>
    </source>
</evidence>
<dbReference type="EMBL" id="CAJNJA010099208">
    <property type="protein sequence ID" value="CAE7943314.1"/>
    <property type="molecule type" value="Genomic_DNA"/>
</dbReference>
<dbReference type="InterPro" id="IPR041667">
    <property type="entry name" value="Cupin_8"/>
</dbReference>
<dbReference type="Gene3D" id="2.60.120.650">
    <property type="entry name" value="Cupin"/>
    <property type="match status" value="1"/>
</dbReference>
<organism evidence="3 4">
    <name type="scientific">Symbiodinium necroappetens</name>
    <dbReference type="NCBI Taxonomy" id="1628268"/>
    <lineage>
        <taxon>Eukaryota</taxon>
        <taxon>Sar</taxon>
        <taxon>Alveolata</taxon>
        <taxon>Dinophyceae</taxon>
        <taxon>Suessiales</taxon>
        <taxon>Symbiodiniaceae</taxon>
        <taxon>Symbiodinium</taxon>
    </lineage>
</organism>
<feature type="compositionally biased region" description="Basic and acidic residues" evidence="1">
    <location>
        <begin position="172"/>
        <end position="193"/>
    </location>
</feature>
<dbReference type="InterPro" id="IPR003347">
    <property type="entry name" value="JmjC_dom"/>
</dbReference>
<comment type="caution">
    <text evidence="3">The sequence shown here is derived from an EMBL/GenBank/DDBJ whole genome shotgun (WGS) entry which is preliminary data.</text>
</comment>
<dbReference type="PROSITE" id="PS51184">
    <property type="entry name" value="JMJC"/>
    <property type="match status" value="1"/>
</dbReference>
<dbReference type="PANTHER" id="PTHR12480">
    <property type="entry name" value="ARGININE DEMETHYLASE AND LYSYL-HYDROXYLASE JMJD"/>
    <property type="match status" value="1"/>
</dbReference>
<feature type="region of interest" description="Disordered" evidence="1">
    <location>
        <begin position="170"/>
        <end position="206"/>
    </location>
</feature>
<evidence type="ECO:0000313" key="4">
    <source>
        <dbReference type="Proteomes" id="UP000601435"/>
    </source>
</evidence>
<dbReference type="GO" id="GO:0043565">
    <property type="term" value="F:sequence-specific DNA binding"/>
    <property type="evidence" value="ECO:0007669"/>
    <property type="project" value="TreeGrafter"/>
</dbReference>